<dbReference type="Gene3D" id="2.70.9.10">
    <property type="entry name" value="Adenovirus Type 2 Hexon, domain 4"/>
    <property type="match status" value="1"/>
</dbReference>
<proteinExistence type="predicted"/>
<feature type="domain" description="Major capsid protein C-terminal" evidence="1">
    <location>
        <begin position="269"/>
        <end position="454"/>
    </location>
</feature>
<dbReference type="Pfam" id="PF16903">
    <property type="entry name" value="Capsid_N"/>
    <property type="match status" value="1"/>
</dbReference>
<feature type="domain" description="Major capsid protein N-terminal" evidence="2">
    <location>
        <begin position="26"/>
        <end position="266"/>
    </location>
</feature>
<dbReference type="EMBL" id="MN739039">
    <property type="protein sequence ID" value="QHS85039.1"/>
    <property type="molecule type" value="Genomic_DNA"/>
</dbReference>
<evidence type="ECO:0000313" key="3">
    <source>
        <dbReference type="EMBL" id="QHS85039.1"/>
    </source>
</evidence>
<dbReference type="AlphaFoldDB" id="A0A6C0B0J5"/>
<dbReference type="InterPro" id="IPR016112">
    <property type="entry name" value="VP_dsDNA_II"/>
</dbReference>
<evidence type="ECO:0008006" key="4">
    <source>
        <dbReference type="Google" id="ProtNLM"/>
    </source>
</evidence>
<dbReference type="SUPFAM" id="SSF49749">
    <property type="entry name" value="Group II dsDNA viruses VP"/>
    <property type="match status" value="2"/>
</dbReference>
<dbReference type="GO" id="GO:0005198">
    <property type="term" value="F:structural molecule activity"/>
    <property type="evidence" value="ECO:0007669"/>
    <property type="project" value="InterPro"/>
</dbReference>
<dbReference type="InterPro" id="IPR038519">
    <property type="entry name" value="MCP_C_sf"/>
</dbReference>
<reference evidence="3" key="1">
    <citation type="journal article" date="2020" name="Nature">
        <title>Giant virus diversity and host interactions through global metagenomics.</title>
        <authorList>
            <person name="Schulz F."/>
            <person name="Roux S."/>
            <person name="Paez-Espino D."/>
            <person name="Jungbluth S."/>
            <person name="Walsh D.A."/>
            <person name="Denef V.J."/>
            <person name="McMahon K.D."/>
            <person name="Konstantinidis K.T."/>
            <person name="Eloe-Fadrosh E.A."/>
            <person name="Kyrpides N.C."/>
            <person name="Woyke T."/>
        </authorList>
    </citation>
    <scope>NUCLEOTIDE SEQUENCE</scope>
    <source>
        <strain evidence="3">GVMAG-M-3300009182-67</strain>
    </source>
</reference>
<organism evidence="3">
    <name type="scientific">viral metagenome</name>
    <dbReference type="NCBI Taxonomy" id="1070528"/>
    <lineage>
        <taxon>unclassified sequences</taxon>
        <taxon>metagenomes</taxon>
        <taxon>organismal metagenomes</taxon>
    </lineage>
</organism>
<sequence>MGGGGLMQLVAYGAQDIYLTGKPQITFWKAVYRRYTNFAIESIQQDVLGTPQFGGQVSITVTRNGDLLKRLWIEYSPQDILEGVKSNLLGYTGQTVGANIGHAIIDNITLEIGGQIVDRHYGKWLTIWNYLTEQNPTGEQGALDNYATGPGEYSPSPAFGPPGSGDNSVVEVYPRATRYNRMAYTHRAQCNVVSSQGAAQLAWVPLQFWFCKNPGLALPLIALQYHDIKLFINIAQLEQVRTGGLQTLTGNEFRRFAIYADFVYLDTKERRQFAQNSHEYLIDQLQIFESVAAINIKLPFNHPVKELIWAPVPLPVGTTNTDPPNRNNIVPGGATPHTGFTQTTIQTPNLYSLVLNGADRFAPRDITYFTRNQVWESHTGFGSVIYPDCIGVYSFALRPEEFQPSGTCNFSRIENARLVRSQTFNVNTSQASADVIDIYAVNYNLYRIASGMGGVAYSN</sequence>
<dbReference type="Gene3D" id="2.70.9.20">
    <property type="entry name" value="Major capsid protein Vp54"/>
    <property type="match status" value="1"/>
</dbReference>
<protein>
    <recommendedName>
        <fullName evidence="4">Major capsid protein N-terminal domain-containing protein</fullName>
    </recommendedName>
</protein>
<name>A0A6C0B0J5_9ZZZZ</name>
<dbReference type="InterPro" id="IPR031654">
    <property type="entry name" value="Capsid_N"/>
</dbReference>
<dbReference type="InterPro" id="IPR007542">
    <property type="entry name" value="MCP_C"/>
</dbReference>
<evidence type="ECO:0000259" key="2">
    <source>
        <dbReference type="Pfam" id="PF16903"/>
    </source>
</evidence>
<evidence type="ECO:0000259" key="1">
    <source>
        <dbReference type="Pfam" id="PF04451"/>
    </source>
</evidence>
<accession>A0A6C0B0J5</accession>
<dbReference type="Pfam" id="PF04451">
    <property type="entry name" value="Capsid_NCLDV"/>
    <property type="match status" value="1"/>
</dbReference>